<dbReference type="PANTHER" id="PTHR45708">
    <property type="entry name" value="ENDOCHITINASE"/>
    <property type="match status" value="1"/>
</dbReference>
<dbReference type="PANTHER" id="PTHR45708:SF49">
    <property type="entry name" value="ENDOCHITINASE"/>
    <property type="match status" value="1"/>
</dbReference>
<keyword evidence="4" id="KW-0146">Chitin degradation</keyword>
<evidence type="ECO:0000256" key="7">
    <source>
        <dbReference type="ARBA" id="ARBA00023326"/>
    </source>
</evidence>
<reference evidence="9 10" key="1">
    <citation type="journal article" date="2015" name="Genome Biol. Evol.">
        <title>Phylogenomic analyses indicate that early fungi evolved digesting cell walls of algal ancestors of land plants.</title>
        <authorList>
            <person name="Chang Y."/>
            <person name="Wang S."/>
            <person name="Sekimoto S."/>
            <person name="Aerts A.L."/>
            <person name="Choi C."/>
            <person name="Clum A."/>
            <person name="LaButti K.M."/>
            <person name="Lindquist E.A."/>
            <person name="Yee Ngan C."/>
            <person name="Ohm R.A."/>
            <person name="Salamov A.A."/>
            <person name="Grigoriev I.V."/>
            <person name="Spatafora J.W."/>
            <person name="Berbee M.L."/>
        </authorList>
    </citation>
    <scope>NUCLEOTIDE SEQUENCE [LARGE SCALE GENOMIC DNA]</scope>
    <source>
        <strain evidence="9 10">NRRL 28638</strain>
    </source>
</reference>
<dbReference type="CDD" id="cd02877">
    <property type="entry name" value="GH18_hevamine_XipI_class_III"/>
    <property type="match status" value="1"/>
</dbReference>
<dbReference type="EMBL" id="KQ964498">
    <property type="protein sequence ID" value="KXN70579.1"/>
    <property type="molecule type" value="Genomic_DNA"/>
</dbReference>
<dbReference type="SUPFAM" id="SSF51445">
    <property type="entry name" value="(Trans)glycosidases"/>
    <property type="match status" value="1"/>
</dbReference>
<name>A0A137P6J0_CONC2</name>
<dbReference type="AlphaFoldDB" id="A0A137P6J0"/>
<feature type="non-terminal residue" evidence="9">
    <location>
        <position position="286"/>
    </location>
</feature>
<dbReference type="InterPro" id="IPR045321">
    <property type="entry name" value="Cts1-like"/>
</dbReference>
<dbReference type="OMA" id="CQANGKT"/>
<dbReference type="GO" id="GO:0006032">
    <property type="term" value="P:chitin catabolic process"/>
    <property type="evidence" value="ECO:0007669"/>
    <property type="project" value="UniProtKB-KW"/>
</dbReference>
<comment type="catalytic activity">
    <reaction evidence="1">
        <text>Random endo-hydrolysis of N-acetyl-beta-D-glucosaminide (1-&gt;4)-beta-linkages in chitin and chitodextrins.</text>
        <dbReference type="EC" id="3.2.1.14"/>
    </reaction>
</comment>
<dbReference type="EC" id="3.2.1.14" evidence="2"/>
<dbReference type="InterPro" id="IPR001223">
    <property type="entry name" value="Glyco_hydro18_cat"/>
</dbReference>
<dbReference type="OrthoDB" id="6020543at2759"/>
<dbReference type="InterPro" id="IPR001579">
    <property type="entry name" value="Glyco_hydro_18_chit_AS"/>
</dbReference>
<dbReference type="GO" id="GO:0005576">
    <property type="term" value="C:extracellular region"/>
    <property type="evidence" value="ECO:0007669"/>
    <property type="project" value="TreeGrafter"/>
</dbReference>
<keyword evidence="3 9" id="KW-0378">Hydrolase</keyword>
<keyword evidence="6" id="KW-0326">Glycosidase</keyword>
<dbReference type="PROSITE" id="PS01095">
    <property type="entry name" value="GH18_1"/>
    <property type="match status" value="1"/>
</dbReference>
<evidence type="ECO:0000259" key="8">
    <source>
        <dbReference type="PROSITE" id="PS51910"/>
    </source>
</evidence>
<protein>
    <recommendedName>
        <fullName evidence="2">chitinase</fullName>
        <ecNumber evidence="2">3.2.1.14</ecNumber>
    </recommendedName>
</protein>
<evidence type="ECO:0000313" key="10">
    <source>
        <dbReference type="Proteomes" id="UP000070444"/>
    </source>
</evidence>
<dbReference type="PROSITE" id="PS51910">
    <property type="entry name" value="GH18_2"/>
    <property type="match status" value="1"/>
</dbReference>
<dbReference type="GO" id="GO:0008843">
    <property type="term" value="F:endochitinase activity"/>
    <property type="evidence" value="ECO:0007669"/>
    <property type="project" value="UniProtKB-EC"/>
</dbReference>
<evidence type="ECO:0000313" key="9">
    <source>
        <dbReference type="EMBL" id="KXN70579.1"/>
    </source>
</evidence>
<evidence type="ECO:0000256" key="3">
    <source>
        <dbReference type="ARBA" id="ARBA00022801"/>
    </source>
</evidence>
<evidence type="ECO:0000256" key="5">
    <source>
        <dbReference type="ARBA" id="ARBA00023277"/>
    </source>
</evidence>
<organism evidence="9 10">
    <name type="scientific">Conidiobolus coronatus (strain ATCC 28846 / CBS 209.66 / NRRL 28638)</name>
    <name type="common">Delacroixia coronata</name>
    <dbReference type="NCBI Taxonomy" id="796925"/>
    <lineage>
        <taxon>Eukaryota</taxon>
        <taxon>Fungi</taxon>
        <taxon>Fungi incertae sedis</taxon>
        <taxon>Zoopagomycota</taxon>
        <taxon>Entomophthoromycotina</taxon>
        <taxon>Entomophthoromycetes</taxon>
        <taxon>Entomophthorales</taxon>
        <taxon>Ancylistaceae</taxon>
        <taxon>Conidiobolus</taxon>
    </lineage>
</organism>
<proteinExistence type="predicted"/>
<dbReference type="STRING" id="796925.A0A137P6J0"/>
<dbReference type="GO" id="GO:0000272">
    <property type="term" value="P:polysaccharide catabolic process"/>
    <property type="evidence" value="ECO:0007669"/>
    <property type="project" value="UniProtKB-KW"/>
</dbReference>
<evidence type="ECO:0000256" key="2">
    <source>
        <dbReference type="ARBA" id="ARBA00012729"/>
    </source>
</evidence>
<keyword evidence="5" id="KW-0119">Carbohydrate metabolism</keyword>
<feature type="non-terminal residue" evidence="9">
    <location>
        <position position="1"/>
    </location>
</feature>
<evidence type="ECO:0000256" key="1">
    <source>
        <dbReference type="ARBA" id="ARBA00000822"/>
    </source>
</evidence>
<feature type="domain" description="GH18" evidence="8">
    <location>
        <begin position="1"/>
        <end position="286"/>
    </location>
</feature>
<keyword evidence="7" id="KW-0624">Polysaccharide degradation</keyword>
<gene>
    <name evidence="9" type="ORF">CONCODRAFT_23962</name>
</gene>
<evidence type="ECO:0000256" key="4">
    <source>
        <dbReference type="ARBA" id="ARBA00023024"/>
    </source>
</evidence>
<dbReference type="Proteomes" id="UP000070444">
    <property type="component" value="Unassembled WGS sequence"/>
</dbReference>
<sequence length="286" mass="32242">VGYWGQNSYGASHLDRPDLWEKDLSEYCNNDEYDVIPIGFLNVFNAGNGQLPGINFANHCPDEFNPLLKNYMTAKMCPKIGVDIPYCQKKGKTILLSLGGAIAQVGFNNAQEAATFAETVWNVFLGGQHQYRPFGSAVLDGIDLDIEGGSPEFYDVFIAKLREFYAKDNSKKYYIAAAPQCEFPDRSLSKALDNAWFDMVFIQFYNNWCGLQNYDNQWAWNYNVWDNWAKTKSINKNVKLFIGSPAAQTAAGSGYVGVDPLKRILKEVREKYTSFGGLMLWDVSQS</sequence>
<accession>A0A137P6J0</accession>
<dbReference type="InterPro" id="IPR017853">
    <property type="entry name" value="GH"/>
</dbReference>
<evidence type="ECO:0000256" key="6">
    <source>
        <dbReference type="ARBA" id="ARBA00023295"/>
    </source>
</evidence>
<keyword evidence="10" id="KW-1185">Reference proteome</keyword>
<dbReference type="InterPro" id="IPR050542">
    <property type="entry name" value="Glycosyl_Hydrlase18_Chitinase"/>
</dbReference>
<dbReference type="Gene3D" id="3.20.20.80">
    <property type="entry name" value="Glycosidases"/>
    <property type="match status" value="1"/>
</dbReference>